<gene>
    <name evidence="1" type="ORF">ORD21_17210</name>
</gene>
<dbReference type="Proteomes" id="UP001276150">
    <property type="component" value="Unassembled WGS sequence"/>
</dbReference>
<accession>A0ABU4DV65</accession>
<evidence type="ECO:0000313" key="2">
    <source>
        <dbReference type="Proteomes" id="UP001276150"/>
    </source>
</evidence>
<reference evidence="1 2" key="1">
    <citation type="submission" date="2022-11" db="EMBL/GenBank/DDBJ databases">
        <title>Deinococcus ZS9-10, Low Temperature and Draught-tolerating, UV-resistant Bacteria from Continental Antarctica.</title>
        <authorList>
            <person name="Cheng L."/>
        </authorList>
    </citation>
    <scope>NUCLEOTIDE SEQUENCE [LARGE SCALE GENOMIC DNA]</scope>
    <source>
        <strain evidence="1 2">ZS9-10</strain>
    </source>
</reference>
<comment type="caution">
    <text evidence="1">The sequence shown here is derived from an EMBL/GenBank/DDBJ whole genome shotgun (WGS) entry which is preliminary data.</text>
</comment>
<organism evidence="1 2">
    <name type="scientific">Deinococcus arenicola</name>
    <dbReference type="NCBI Taxonomy" id="2994950"/>
    <lineage>
        <taxon>Bacteria</taxon>
        <taxon>Thermotogati</taxon>
        <taxon>Deinococcota</taxon>
        <taxon>Deinococci</taxon>
        <taxon>Deinococcales</taxon>
        <taxon>Deinococcaceae</taxon>
        <taxon>Deinococcus</taxon>
    </lineage>
</organism>
<keyword evidence="2" id="KW-1185">Reference proteome</keyword>
<dbReference type="EMBL" id="JAPMIV010000058">
    <property type="protein sequence ID" value="MDV6376336.1"/>
    <property type="molecule type" value="Genomic_DNA"/>
</dbReference>
<name>A0ABU4DV65_9DEIO</name>
<protein>
    <submittedName>
        <fullName evidence="1">Uncharacterized protein</fullName>
    </submittedName>
</protein>
<dbReference type="RefSeq" id="WP_317641696.1">
    <property type="nucleotide sequence ID" value="NZ_JAPMIV010000058.1"/>
</dbReference>
<evidence type="ECO:0000313" key="1">
    <source>
        <dbReference type="EMBL" id="MDV6376336.1"/>
    </source>
</evidence>
<proteinExistence type="predicted"/>
<sequence>MTISTYEKVKSIFRENAPAAAVYRQLRHTFATETVRGAVGNLKNDQPTMSHGYKQGWDAKDAAYALIVGLMFAANCEDKAQEAAAEHTNLHFDQKALLLPPTSQPHRIYSTLEDPDAYTLSIAPDRVLGMVPGMTLYLFSEDDAQMFNQRTGEKLRPLHML</sequence>